<sequence length="896" mass="105502">MEGEKGKETPAKSPEPSPEKERTTTTSKGAQDDHSNFENLEKDFQEILKELTGDESLKKFKNEYEKLHKALQKSHESEKRLMQKCRELNAEIIANGAKVTTALKLSQEDKATIVNLKQEIEKLWRMVDTAHEKESRARDTIHQLKLEIANLTKLVEQGAGITFGPDESTQDLVKQKEELTRERDEQLEEISVLRKSLSSAMDKQKEAERDRESAELRVLELQEEITVKNQELDRENRRKTKLEKDLRVVQTEVENKTQEVKNKQLQVQKVEEECVKVEQLLRETRKLYENSVKQNDTLNTMYEKKKNEYDQQVNRSEELAGQNAEHLADLKLKEDDIGSLKQEINRINKLREGLQRKLRIVEEQKSDVESKRDALKQQLTSVERELEQARKQAELDKKSFDDLVRERDILSKALRKSEGSTERLEHLMKIRDQSIKTLQQEITNFKEEAKKQRNLLLQLERDRDRYGKESTDATQKCLLQMEEVKRKELEMLQQKKKIAETESKLKQQQTLYEAACSDRNLYSKQLIESRDEITDMKRKIKILSHQIDQLKEEIAVKDSALVKVNADLMHIEREKDSLSAEVSGRKQELEATRQLLESQRAEERKLRKILSEASSECARQKKELEKVINERDILGTQLIRRNDELSLLYEKIKIQQSTLNKGEIQYNSRVEDIRILKLEVKKLRRERGLLTKSVANIEELKRELYHCQRELLRERTRCKALEEELENPINIHRWRKLEGGDPSTFEMIQKIHTLQRRLIQKTEEVVEKELMIQEKEKLYMELKQILQRQPGPEVAEQLQIYQQTLKDKTKQMKSMASELNMYETQVAEHKMDIDRLEQELQEVKKKYYLQKKKEHMQKERERTLAHGLAPPIMPQAPANMPRFTGGGFNLKQNVIV</sequence>
<dbReference type="InParanoid" id="A0A1X7VG46"/>
<name>A0A1X7VG46_AMPQE</name>
<feature type="domain" description="Cilia- and flagella-associated protein 58 central coiled coil" evidence="4">
    <location>
        <begin position="387"/>
        <end position="691"/>
    </location>
</feature>
<evidence type="ECO:0000256" key="2">
    <source>
        <dbReference type="SAM" id="Coils"/>
    </source>
</evidence>
<dbReference type="STRING" id="400682.A0A1X7VG46"/>
<gene>
    <name evidence="5" type="primary">100636316</name>
</gene>
<reference evidence="6" key="1">
    <citation type="journal article" date="2010" name="Nature">
        <title>The Amphimedon queenslandica genome and the evolution of animal complexity.</title>
        <authorList>
            <person name="Srivastava M."/>
            <person name="Simakov O."/>
            <person name="Chapman J."/>
            <person name="Fahey B."/>
            <person name="Gauthier M.E."/>
            <person name="Mitros T."/>
            <person name="Richards G.S."/>
            <person name="Conaco C."/>
            <person name="Dacre M."/>
            <person name="Hellsten U."/>
            <person name="Larroux C."/>
            <person name="Putnam N.H."/>
            <person name="Stanke M."/>
            <person name="Adamska M."/>
            <person name="Darling A."/>
            <person name="Degnan S.M."/>
            <person name="Oakley T.H."/>
            <person name="Plachetzki D.C."/>
            <person name="Zhai Y."/>
            <person name="Adamski M."/>
            <person name="Calcino A."/>
            <person name="Cummins S.F."/>
            <person name="Goodstein D.M."/>
            <person name="Harris C."/>
            <person name="Jackson D.J."/>
            <person name="Leys S.P."/>
            <person name="Shu S."/>
            <person name="Woodcroft B.J."/>
            <person name="Vervoort M."/>
            <person name="Kosik K.S."/>
            <person name="Manning G."/>
            <person name="Degnan B.M."/>
            <person name="Rokhsar D.S."/>
        </authorList>
    </citation>
    <scope>NUCLEOTIDE SEQUENCE [LARGE SCALE GENOMIC DNA]</scope>
</reference>
<dbReference type="KEGG" id="aqu:100636316"/>
<evidence type="ECO:0000256" key="3">
    <source>
        <dbReference type="SAM" id="MobiDB-lite"/>
    </source>
</evidence>
<feature type="region of interest" description="Disordered" evidence="3">
    <location>
        <begin position="1"/>
        <end position="41"/>
    </location>
</feature>
<dbReference type="Proteomes" id="UP000007879">
    <property type="component" value="Unassembled WGS sequence"/>
</dbReference>
<proteinExistence type="predicted"/>
<dbReference type="EnsemblMetazoa" id="XM_003384239.3">
    <property type="protein sequence ID" value="XP_003384287.1"/>
    <property type="gene ID" value="LOC100636316"/>
</dbReference>
<feature type="coiled-coil region" evidence="2">
    <location>
        <begin position="798"/>
        <end position="853"/>
    </location>
</feature>
<keyword evidence="1 2" id="KW-0175">Coiled coil</keyword>
<dbReference type="PANTHER" id="PTHR32083">
    <property type="entry name" value="CILIA AND FLAGELLA-ASSOCIATED PROTEIN 58-RELATED"/>
    <property type="match status" value="1"/>
</dbReference>
<feature type="compositionally biased region" description="Basic and acidic residues" evidence="3">
    <location>
        <begin position="1"/>
        <end position="10"/>
    </location>
</feature>
<reference evidence="5" key="2">
    <citation type="submission" date="2017-05" db="UniProtKB">
        <authorList>
            <consortium name="EnsemblMetazoa"/>
        </authorList>
    </citation>
    <scope>IDENTIFICATION</scope>
</reference>
<dbReference type="OMA" id="CQDDMRL"/>
<dbReference type="Pfam" id="PF21771">
    <property type="entry name" value="CFAP58_CC"/>
    <property type="match status" value="1"/>
</dbReference>
<organism evidence="5">
    <name type="scientific">Amphimedon queenslandica</name>
    <name type="common">Sponge</name>
    <dbReference type="NCBI Taxonomy" id="400682"/>
    <lineage>
        <taxon>Eukaryota</taxon>
        <taxon>Metazoa</taxon>
        <taxon>Porifera</taxon>
        <taxon>Demospongiae</taxon>
        <taxon>Heteroscleromorpha</taxon>
        <taxon>Haplosclerida</taxon>
        <taxon>Niphatidae</taxon>
        <taxon>Amphimedon</taxon>
    </lineage>
</organism>
<evidence type="ECO:0000259" key="4">
    <source>
        <dbReference type="Pfam" id="PF21771"/>
    </source>
</evidence>
<feature type="coiled-coil region" evidence="2">
    <location>
        <begin position="57"/>
        <end position="91"/>
    </location>
</feature>
<protein>
    <recommendedName>
        <fullName evidence="4">Cilia- and flagella-associated protein 58 central coiled coil domain-containing protein</fullName>
    </recommendedName>
</protein>
<feature type="coiled-coil region" evidence="2">
    <location>
        <begin position="169"/>
        <end position="406"/>
    </location>
</feature>
<evidence type="ECO:0000313" key="6">
    <source>
        <dbReference type="Proteomes" id="UP000007879"/>
    </source>
</evidence>
<dbReference type="eggNOG" id="ENOG502QPV7">
    <property type="taxonomic scope" value="Eukaryota"/>
</dbReference>
<keyword evidence="6" id="KW-1185">Reference proteome</keyword>
<feature type="coiled-coil region" evidence="2">
    <location>
        <begin position="435"/>
        <end position="630"/>
    </location>
</feature>
<dbReference type="GO" id="GO:0005856">
    <property type="term" value="C:cytoskeleton"/>
    <property type="evidence" value="ECO:0007669"/>
    <property type="project" value="TreeGrafter"/>
</dbReference>
<dbReference type="AlphaFoldDB" id="A0A1X7VG46"/>
<feature type="compositionally biased region" description="Basic and acidic residues" evidence="3">
    <location>
        <begin position="30"/>
        <end position="41"/>
    </location>
</feature>
<dbReference type="OrthoDB" id="264785at2759"/>
<dbReference type="EnsemblMetazoa" id="Aqu2.1.39260_001">
    <property type="protein sequence ID" value="Aqu2.1.39260_001"/>
    <property type="gene ID" value="Aqu2.1.39260"/>
</dbReference>
<evidence type="ECO:0000313" key="5">
    <source>
        <dbReference type="EnsemblMetazoa" id="Aqu2.1.39260_001"/>
    </source>
</evidence>
<evidence type="ECO:0000256" key="1">
    <source>
        <dbReference type="ARBA" id="ARBA00023054"/>
    </source>
</evidence>
<dbReference type="PANTHER" id="PTHR32083:SF0">
    <property type="entry name" value="CILIA AND FLAGELLA-ASSOCIATED PROTEIN 58"/>
    <property type="match status" value="1"/>
</dbReference>
<feature type="coiled-coil region" evidence="2">
    <location>
        <begin position="683"/>
        <end position="717"/>
    </location>
</feature>
<dbReference type="InterPro" id="IPR049270">
    <property type="entry name" value="CFAP58_CC"/>
</dbReference>
<accession>A0A1X7VG46</accession>